<keyword evidence="3" id="KW-1185">Reference proteome</keyword>
<protein>
    <submittedName>
        <fullName evidence="2">Uncharacterized protein</fullName>
    </submittedName>
</protein>
<feature type="region of interest" description="Disordered" evidence="1">
    <location>
        <begin position="1"/>
        <end position="30"/>
    </location>
</feature>
<dbReference type="STRING" id="4555.K3YE86"/>
<evidence type="ECO:0000313" key="2">
    <source>
        <dbReference type="EnsemblPlants" id="KQK98071"/>
    </source>
</evidence>
<proteinExistence type="predicted"/>
<evidence type="ECO:0000313" key="3">
    <source>
        <dbReference type="Proteomes" id="UP000004995"/>
    </source>
</evidence>
<dbReference type="EMBL" id="AGNK02004428">
    <property type="status" value="NOT_ANNOTATED_CDS"/>
    <property type="molecule type" value="Genomic_DNA"/>
</dbReference>
<organism evidence="2 3">
    <name type="scientific">Setaria italica</name>
    <name type="common">Foxtail millet</name>
    <name type="synonym">Panicum italicum</name>
    <dbReference type="NCBI Taxonomy" id="4555"/>
    <lineage>
        <taxon>Eukaryota</taxon>
        <taxon>Viridiplantae</taxon>
        <taxon>Streptophyta</taxon>
        <taxon>Embryophyta</taxon>
        <taxon>Tracheophyta</taxon>
        <taxon>Spermatophyta</taxon>
        <taxon>Magnoliopsida</taxon>
        <taxon>Liliopsida</taxon>
        <taxon>Poales</taxon>
        <taxon>Poaceae</taxon>
        <taxon>PACMAD clade</taxon>
        <taxon>Panicoideae</taxon>
        <taxon>Panicodae</taxon>
        <taxon>Paniceae</taxon>
        <taxon>Cenchrinae</taxon>
        <taxon>Setaria</taxon>
    </lineage>
</organism>
<dbReference type="EnsemblPlants" id="KQK98071">
    <property type="protein sequence ID" value="KQK98071"/>
    <property type="gene ID" value="SETIT_012548mg"/>
</dbReference>
<sequence length="88" mass="10037">MQMNHNRIQNSDANTKFPPAGSWVTEGEHISRSNNLKLSWKLKTPDQASFRKYNIHAANEVTDLKFIIQARAHDGGSRQELDKSQSPF</sequence>
<dbReference type="Gramene" id="KQK98071">
    <property type="protein sequence ID" value="KQK98071"/>
    <property type="gene ID" value="SETIT_012548mg"/>
</dbReference>
<dbReference type="InParanoid" id="K3YE86"/>
<reference evidence="3" key="1">
    <citation type="journal article" date="2012" name="Nat. Biotechnol.">
        <title>Reference genome sequence of the model plant Setaria.</title>
        <authorList>
            <person name="Bennetzen J.L."/>
            <person name="Schmutz J."/>
            <person name="Wang H."/>
            <person name="Percifield R."/>
            <person name="Hawkins J."/>
            <person name="Pontaroli A.C."/>
            <person name="Estep M."/>
            <person name="Feng L."/>
            <person name="Vaughn J.N."/>
            <person name="Grimwood J."/>
            <person name="Jenkins J."/>
            <person name="Barry K."/>
            <person name="Lindquist E."/>
            <person name="Hellsten U."/>
            <person name="Deshpande S."/>
            <person name="Wang X."/>
            <person name="Wu X."/>
            <person name="Mitros T."/>
            <person name="Triplett J."/>
            <person name="Yang X."/>
            <person name="Ye C.Y."/>
            <person name="Mauro-Herrera M."/>
            <person name="Wang L."/>
            <person name="Li P."/>
            <person name="Sharma M."/>
            <person name="Sharma R."/>
            <person name="Ronald P.C."/>
            <person name="Panaud O."/>
            <person name="Kellogg E.A."/>
            <person name="Brutnell T.P."/>
            <person name="Doust A.N."/>
            <person name="Tuskan G.A."/>
            <person name="Rokhsar D."/>
            <person name="Devos K.M."/>
        </authorList>
    </citation>
    <scope>NUCLEOTIDE SEQUENCE [LARGE SCALE GENOMIC DNA]</scope>
    <source>
        <strain evidence="3">cv. Yugu1</strain>
    </source>
</reference>
<reference evidence="2" key="2">
    <citation type="submission" date="2018-08" db="UniProtKB">
        <authorList>
            <consortium name="EnsemblPlants"/>
        </authorList>
    </citation>
    <scope>IDENTIFICATION</scope>
    <source>
        <strain evidence="2">Yugu1</strain>
    </source>
</reference>
<evidence type="ECO:0000256" key="1">
    <source>
        <dbReference type="SAM" id="MobiDB-lite"/>
    </source>
</evidence>
<name>K3YE86_SETIT</name>
<dbReference type="Proteomes" id="UP000004995">
    <property type="component" value="Unassembled WGS sequence"/>
</dbReference>
<dbReference type="AlphaFoldDB" id="K3YE86"/>
<feature type="compositionally biased region" description="Polar residues" evidence="1">
    <location>
        <begin position="1"/>
        <end position="14"/>
    </location>
</feature>
<dbReference type="HOGENOM" id="CLU_2473260_0_0_1"/>
<accession>K3YE86</accession>